<proteinExistence type="inferred from homology"/>
<gene>
    <name evidence="8" type="ORF">F9L06_13100</name>
</gene>
<keyword evidence="3" id="KW-0378">Hydrolase</keyword>
<dbReference type="Proteomes" id="UP000441102">
    <property type="component" value="Unassembled WGS sequence"/>
</dbReference>
<evidence type="ECO:0000256" key="6">
    <source>
        <dbReference type="SAM" id="SignalP"/>
    </source>
</evidence>
<evidence type="ECO:0000259" key="7">
    <source>
        <dbReference type="PROSITE" id="PS50106"/>
    </source>
</evidence>
<dbReference type="InterPro" id="IPR009003">
    <property type="entry name" value="Peptidase_S1_PA"/>
</dbReference>
<evidence type="ECO:0000256" key="3">
    <source>
        <dbReference type="ARBA" id="ARBA00022801"/>
    </source>
</evidence>
<dbReference type="Pfam" id="PF13180">
    <property type="entry name" value="PDZ_2"/>
    <property type="match status" value="1"/>
</dbReference>
<dbReference type="Gene3D" id="2.30.42.10">
    <property type="match status" value="2"/>
</dbReference>
<accession>A0A6I0DMR5</accession>
<dbReference type="InterPro" id="IPR001940">
    <property type="entry name" value="Peptidase_S1C"/>
</dbReference>
<dbReference type="GO" id="GO:0042597">
    <property type="term" value="C:periplasmic space"/>
    <property type="evidence" value="ECO:0007669"/>
    <property type="project" value="TreeGrafter"/>
</dbReference>
<evidence type="ECO:0000256" key="4">
    <source>
        <dbReference type="ARBA" id="ARBA00022825"/>
    </source>
</evidence>
<dbReference type="InterPro" id="IPR001478">
    <property type="entry name" value="PDZ"/>
</dbReference>
<dbReference type="GO" id="GO:0004252">
    <property type="term" value="F:serine-type endopeptidase activity"/>
    <property type="evidence" value="ECO:0007669"/>
    <property type="project" value="InterPro"/>
</dbReference>
<organism evidence="8 9">
    <name type="scientific">Brucella anthropi</name>
    <name type="common">Ochrobactrum anthropi</name>
    <dbReference type="NCBI Taxonomy" id="529"/>
    <lineage>
        <taxon>Bacteria</taxon>
        <taxon>Pseudomonadati</taxon>
        <taxon>Pseudomonadota</taxon>
        <taxon>Alphaproteobacteria</taxon>
        <taxon>Hyphomicrobiales</taxon>
        <taxon>Brucellaceae</taxon>
        <taxon>Brucella/Ochrobactrum group</taxon>
        <taxon>Brucella</taxon>
    </lineage>
</organism>
<dbReference type="PANTHER" id="PTHR22939:SF129">
    <property type="entry name" value="SERINE PROTEASE HTRA2, MITOCHONDRIAL"/>
    <property type="match status" value="1"/>
</dbReference>
<sequence>MLVRELKMSCNKLCLLLASFFLVFIGNAPAEVRETIAPIAKKVVPSVVTLRVKARGEDEVASPQIPPNAREPEAGETAPLAEHPGFELSGSGIVVDAHRGYIITTYHVIAAAADLMVVLPTGEELRATVVGSDPETDISVLKVSSSNLVEITLGDSSKLEVGDYVVAVGNPFDLGPSVTLGIVSALGRDELGLGPYENFIQTDASLNPGNSGGALVDMNGALIGINSAIIAPAGGNVGVGFAIPVSIVRIVMEKLISEGVVRRGRLGVTVQNLSSILAKALDVQVRNGAVISEVAKGSTADLAGLASGDVIIAVDGMAVTGATGFRNIVGFAPPGQTLKITLLRGRQQMSIGVTLSEDKLSTEPAEATNRVIGEGFLTGVAFSADPNGGSLVVSVDEGSKAAGAGIQTGDVIVSVNRHDVSSPSMLLQAATGPTEILLLGVRRNGQLWLVAIE</sequence>
<reference evidence="8 9" key="1">
    <citation type="submission" date="2019-09" db="EMBL/GenBank/DDBJ databases">
        <title>Taxonomic organization of the family Brucellaceae based on a phylogenomic approach.</title>
        <authorList>
            <person name="Leclercq S."/>
            <person name="Cloeckaert A."/>
            <person name="Zygmunt M.S."/>
        </authorList>
    </citation>
    <scope>NUCLEOTIDE SEQUENCE [LARGE SCALE GENOMIC DNA]</scope>
    <source>
        <strain evidence="8 9">CCUG 34461</strain>
    </source>
</reference>
<dbReference type="Gene3D" id="2.40.10.120">
    <property type="match status" value="1"/>
</dbReference>
<dbReference type="PROSITE" id="PS50106">
    <property type="entry name" value="PDZ"/>
    <property type="match status" value="2"/>
</dbReference>
<comment type="similarity">
    <text evidence="1">Belongs to the peptidase S1C family.</text>
</comment>
<dbReference type="Pfam" id="PF13365">
    <property type="entry name" value="Trypsin_2"/>
    <property type="match status" value="1"/>
</dbReference>
<evidence type="ECO:0000256" key="2">
    <source>
        <dbReference type="ARBA" id="ARBA00022670"/>
    </source>
</evidence>
<protein>
    <submittedName>
        <fullName evidence="8">PDZ domain-containing protein</fullName>
    </submittedName>
</protein>
<dbReference type="SMART" id="SM00228">
    <property type="entry name" value="PDZ"/>
    <property type="match status" value="2"/>
</dbReference>
<feature type="signal peptide" evidence="6">
    <location>
        <begin position="1"/>
        <end position="30"/>
    </location>
</feature>
<evidence type="ECO:0000256" key="1">
    <source>
        <dbReference type="ARBA" id="ARBA00010541"/>
    </source>
</evidence>
<feature type="chain" id="PRO_5026293743" evidence="6">
    <location>
        <begin position="31"/>
        <end position="453"/>
    </location>
</feature>
<feature type="domain" description="PDZ" evidence="7">
    <location>
        <begin position="339"/>
        <end position="422"/>
    </location>
</feature>
<keyword evidence="4" id="KW-0720">Serine protease</keyword>
<name>A0A6I0DMR5_BRUAN</name>
<dbReference type="SUPFAM" id="SSF50156">
    <property type="entry name" value="PDZ domain-like"/>
    <property type="match status" value="2"/>
</dbReference>
<feature type="domain" description="PDZ" evidence="7">
    <location>
        <begin position="255"/>
        <end position="346"/>
    </location>
</feature>
<dbReference type="SUPFAM" id="SSF50494">
    <property type="entry name" value="Trypsin-like serine proteases"/>
    <property type="match status" value="1"/>
</dbReference>
<dbReference type="PANTHER" id="PTHR22939">
    <property type="entry name" value="SERINE PROTEASE FAMILY S1C HTRA-RELATED"/>
    <property type="match status" value="1"/>
</dbReference>
<comment type="caution">
    <text evidence="8">The sequence shown here is derived from an EMBL/GenBank/DDBJ whole genome shotgun (WGS) entry which is preliminary data.</text>
</comment>
<evidence type="ECO:0000256" key="5">
    <source>
        <dbReference type="SAM" id="MobiDB-lite"/>
    </source>
</evidence>
<feature type="region of interest" description="Disordered" evidence="5">
    <location>
        <begin position="58"/>
        <end position="83"/>
    </location>
</feature>
<keyword evidence="2" id="KW-0645">Protease</keyword>
<evidence type="ECO:0000313" key="9">
    <source>
        <dbReference type="Proteomes" id="UP000441102"/>
    </source>
</evidence>
<keyword evidence="6" id="KW-0732">Signal</keyword>
<dbReference type="AlphaFoldDB" id="A0A6I0DMR5"/>
<dbReference type="InterPro" id="IPR041489">
    <property type="entry name" value="PDZ_6"/>
</dbReference>
<dbReference type="PRINTS" id="PR00834">
    <property type="entry name" value="PROTEASES2C"/>
</dbReference>
<dbReference type="InterPro" id="IPR036034">
    <property type="entry name" value="PDZ_sf"/>
</dbReference>
<evidence type="ECO:0000313" key="8">
    <source>
        <dbReference type="EMBL" id="KAB2797272.1"/>
    </source>
</evidence>
<dbReference type="GO" id="GO:0006515">
    <property type="term" value="P:protein quality control for misfolded or incompletely synthesized proteins"/>
    <property type="evidence" value="ECO:0007669"/>
    <property type="project" value="TreeGrafter"/>
</dbReference>
<dbReference type="EMBL" id="WBWX01000004">
    <property type="protein sequence ID" value="KAB2797272.1"/>
    <property type="molecule type" value="Genomic_DNA"/>
</dbReference>
<dbReference type="Pfam" id="PF17820">
    <property type="entry name" value="PDZ_6"/>
    <property type="match status" value="1"/>
</dbReference>